<dbReference type="RefSeq" id="XP_002107895.1">
    <property type="nucleotide sequence ID" value="XM_002107859.1"/>
</dbReference>
<feature type="domain" description="EGF-like" evidence="19">
    <location>
        <begin position="645"/>
        <end position="684"/>
    </location>
</feature>
<dbReference type="PRINTS" id="PR00109">
    <property type="entry name" value="TYRKINASE"/>
</dbReference>
<evidence type="ECO:0000256" key="14">
    <source>
        <dbReference type="PROSITE-ProRule" id="PRU00076"/>
    </source>
</evidence>
<keyword evidence="10 16" id="KW-0067">ATP-binding</keyword>
<evidence type="ECO:0000256" key="10">
    <source>
        <dbReference type="ARBA" id="ARBA00022840"/>
    </source>
</evidence>
<feature type="disulfide bond" evidence="15">
    <location>
        <begin position="538"/>
        <end position="565"/>
    </location>
</feature>
<dbReference type="Gene3D" id="2.10.25.10">
    <property type="entry name" value="Laminin"/>
    <property type="match status" value="14"/>
</dbReference>
<name>B3RL37_TRIAD</name>
<sequence length="1278" mass="141369">MCYPIGIIIADCPVINSLRRGKIQGSGITPGTKLTFLCNQGYRLVGANETECLSSGQWSNALPVCKDINECKEGLAKCNVSSCINKNGFYQCQCAQGYVWNRKNEICTDINECSKKNRPKNCPDSRSGCTNLPGGFNCTCTGGYVHFNATFCQDINECTSNLYNNICNHSQHCINTEGSYQCICKQGYRNSSTTGCSDINECMESSHNCTSNQQCINVGGSYSCQELSLSSEELQKCAASNGSTCQAITQFQDGSVSGNRYSCGANISFTCNSGYYLTGRPILYCLSNGSWSHSLPNCSDVDECINNKDDCQAPAFCYNTVGSFQCQCPAGYKIDTRTTCQDIDECFLNTHKCIAPATCRNLPGNYECQCPNGYVLAKNKLRCKDINDCTKKNNPCHAQATCTNLPGSFNCTCNAGYTGDGLHCEDINECNSTISWPCYPHQTCENTLGSYKCDCQEGYRQINDTTCTDIDECKIGVARCFAPSYCQNLQGSFYCACPANSIQPTNCKKITCPTVTSISNGKVVGSDYSIFKSLVFSCDSGYELQGRHNITCMQSGNWSSPIPKCQDIDECKQQLANCLNTSYCVNTEGSYLCECYPGYETSKCIDINECEDDVCEANANCQNIPGSYICTCKTGFEDDGDECVDINECLESSICPTNTSCQNTIGSYKCSCSEGFRIENERCVDVNECLVDGLCKENTKCVNTIGSYSCLCLAGYAVDLEGVCKGDFYSIANIMLIIICQFSYQKLSENCNCYFLMLHYKDLNECEQDSHECGANADCVNTVGSYECECKLGYSYDVDQICRDVNECNNGEAQCLPNEGCRNIAGSYLCICPNGLDQYEVGDGFCPSSTASTGTASSPKIITTSTGIRATPGTGPQIGDVGTIVGIALGSASFLVMISFGIWKIYKARNRSRPLINFDQTEMTTTAAFPIELEVVTDLPERKYLLLKNFGIEINKTIGRGAFGEVYKGVAAIKLNGKKSTHDVAVKLLRDTATLLDVSNFAIEIEVMQLLGNESPHIIKMLHCCHSSELSYIVMEYAEHGDLLRYLRSHSGFGKEGGYVDYTYIARTDKDLSSTEMTKFIWQIAQAMHFLESKLIIHRDLAARNILLATDSHDGMVCRLSDFGLARDVSKIKVYHETNKEVKLPMKWMAYESIRENLYSIKSDRWSFGILMWEIITFGGRPYSEFRNPRQLRSAIISGHRLAKPDHCSDEIFEIMTSCWDANPDNRPSFSTLLDKLDEIINDTEGYLSMDQFDPTNYVYLDFDDEDENLREDVSTPD</sequence>
<dbReference type="InterPro" id="IPR035976">
    <property type="entry name" value="Sushi/SCR/CCP_sf"/>
</dbReference>
<dbReference type="PROSITE" id="PS00109">
    <property type="entry name" value="PROTEIN_KINASE_TYR"/>
    <property type="match status" value="1"/>
</dbReference>
<dbReference type="InterPro" id="IPR052235">
    <property type="entry name" value="Nephronectin_domain"/>
</dbReference>
<dbReference type="PROSITE" id="PS01186">
    <property type="entry name" value="EGF_2"/>
    <property type="match status" value="11"/>
</dbReference>
<keyword evidence="17" id="KW-1133">Transmembrane helix</keyword>
<dbReference type="CDD" id="cd00033">
    <property type="entry name" value="CCP"/>
    <property type="match status" value="3"/>
</dbReference>
<dbReference type="InterPro" id="IPR000436">
    <property type="entry name" value="Sushi_SCR_CCP_dom"/>
</dbReference>
<dbReference type="PhylomeDB" id="B3RL37"/>
<comment type="subcellular location">
    <subcellularLocation>
        <location evidence="1">Membrane</location>
        <topology evidence="1">Single-pass type I membrane protein</topology>
    </subcellularLocation>
    <subcellularLocation>
        <location evidence="2">Secreted</location>
    </subcellularLocation>
</comment>
<dbReference type="GO" id="GO:0016020">
    <property type="term" value="C:membrane"/>
    <property type="evidence" value="ECO:0007669"/>
    <property type="project" value="UniProtKB-SubCell"/>
</dbReference>
<dbReference type="HOGENOM" id="CLU_263353_0_0_1"/>
<dbReference type="Gene3D" id="1.10.510.10">
    <property type="entry name" value="Transferase(Phosphotransferase) domain 1"/>
    <property type="match status" value="1"/>
</dbReference>
<keyword evidence="6" id="KW-0732">Signal</keyword>
<dbReference type="SUPFAM" id="SSF57184">
    <property type="entry name" value="Growth factor receptor domain"/>
    <property type="match status" value="4"/>
</dbReference>
<dbReference type="InParanoid" id="B3RL37"/>
<dbReference type="SUPFAM" id="SSF57535">
    <property type="entry name" value="Complement control module/SCR domain"/>
    <property type="match status" value="3"/>
</dbReference>
<comment type="caution">
    <text evidence="14">Lacks conserved residue(s) required for the propagation of feature annotation.</text>
</comment>
<dbReference type="InterPro" id="IPR018097">
    <property type="entry name" value="EGF_Ca-bd_CS"/>
</dbReference>
<keyword evidence="12 14" id="KW-1015">Disulfide bond</keyword>
<dbReference type="GO" id="GO:0005576">
    <property type="term" value="C:extracellular region"/>
    <property type="evidence" value="ECO:0007669"/>
    <property type="project" value="UniProtKB-SubCell"/>
</dbReference>
<dbReference type="CTD" id="6749110"/>
<dbReference type="InterPro" id="IPR000742">
    <property type="entry name" value="EGF"/>
</dbReference>
<evidence type="ECO:0000256" key="9">
    <source>
        <dbReference type="ARBA" id="ARBA00022777"/>
    </source>
</evidence>
<evidence type="ECO:0000256" key="3">
    <source>
        <dbReference type="ARBA" id="ARBA00022525"/>
    </source>
</evidence>
<keyword evidence="17" id="KW-0812">Transmembrane</keyword>
<proteinExistence type="predicted"/>
<dbReference type="InterPro" id="IPR020635">
    <property type="entry name" value="Tyr_kinase_cat_dom"/>
</dbReference>
<feature type="domain" description="EGF-like" evidence="19">
    <location>
        <begin position="567"/>
        <end position="605"/>
    </location>
</feature>
<feature type="domain" description="EGF-like" evidence="19">
    <location>
        <begin position="426"/>
        <end position="468"/>
    </location>
</feature>
<feature type="transmembrane region" description="Helical" evidence="17">
    <location>
        <begin position="881"/>
        <end position="903"/>
    </location>
</feature>
<feature type="disulfide bond" evidence="15">
    <location>
        <begin position="271"/>
        <end position="298"/>
    </location>
</feature>
<dbReference type="SUPFAM" id="SSF56112">
    <property type="entry name" value="Protein kinase-like (PK-like)"/>
    <property type="match status" value="1"/>
</dbReference>
<feature type="domain" description="EGF-like" evidence="19">
    <location>
        <begin position="300"/>
        <end position="341"/>
    </location>
</feature>
<dbReference type="CDD" id="cd00192">
    <property type="entry name" value="PTKc"/>
    <property type="match status" value="1"/>
</dbReference>
<evidence type="ECO:0000256" key="12">
    <source>
        <dbReference type="ARBA" id="ARBA00023157"/>
    </source>
</evidence>
<evidence type="ECO:0000259" key="18">
    <source>
        <dbReference type="PROSITE" id="PS50011"/>
    </source>
</evidence>
<dbReference type="PROSITE" id="PS50026">
    <property type="entry name" value="EGF_3"/>
    <property type="match status" value="11"/>
</dbReference>
<evidence type="ECO:0000256" key="2">
    <source>
        <dbReference type="ARBA" id="ARBA00004613"/>
    </source>
</evidence>
<dbReference type="SMART" id="SM00179">
    <property type="entry name" value="EGF_CA"/>
    <property type="match status" value="15"/>
</dbReference>
<dbReference type="InterPro" id="IPR001881">
    <property type="entry name" value="EGF-like_Ca-bd_dom"/>
</dbReference>
<accession>B3RL37</accession>
<keyword evidence="8 16" id="KW-0547">Nucleotide-binding</keyword>
<dbReference type="FunFam" id="2.10.25.10:FF:000005">
    <property type="entry name" value="Fibrillin 2"/>
    <property type="match status" value="1"/>
</dbReference>
<protein>
    <recommendedName>
        <fullName evidence="23">Receptor protein-tyrosine kinase</fullName>
    </recommendedName>
</protein>
<dbReference type="PROSITE" id="PS50923">
    <property type="entry name" value="SUSHI"/>
    <property type="match status" value="3"/>
</dbReference>
<dbReference type="PANTHER" id="PTHR24050:SF28">
    <property type="entry name" value="UROMODULIN-LIKE"/>
    <property type="match status" value="1"/>
</dbReference>
<dbReference type="CDD" id="cd00054">
    <property type="entry name" value="EGF_CA"/>
    <property type="match status" value="10"/>
</dbReference>
<feature type="domain" description="EGF-like" evidence="19">
    <location>
        <begin position="762"/>
        <end position="803"/>
    </location>
</feature>
<keyword evidence="13" id="KW-0325">Glycoprotein</keyword>
<keyword evidence="17" id="KW-0472">Membrane</keyword>
<evidence type="ECO:0000256" key="4">
    <source>
        <dbReference type="ARBA" id="ARBA00022536"/>
    </source>
</evidence>
<dbReference type="InterPro" id="IPR024731">
    <property type="entry name" value="NELL2-like_EGF"/>
</dbReference>
<feature type="disulfide bond" evidence="14">
    <location>
        <begin position="595"/>
        <end position="604"/>
    </location>
</feature>
<dbReference type="InterPro" id="IPR009030">
    <property type="entry name" value="Growth_fac_rcpt_cys_sf"/>
</dbReference>
<feature type="domain" description="Sushi" evidence="20">
    <location>
        <begin position="10"/>
        <end position="67"/>
    </location>
</feature>
<keyword evidence="3" id="KW-0964">Secreted</keyword>
<dbReference type="PROSITE" id="PS50011">
    <property type="entry name" value="PROTEIN_KINASE_DOM"/>
    <property type="match status" value="1"/>
</dbReference>
<dbReference type="EMBL" id="DS985241">
    <property type="protein sequence ID" value="EDV28693.1"/>
    <property type="molecule type" value="Genomic_DNA"/>
</dbReference>
<feature type="domain" description="Sushi" evidence="20">
    <location>
        <begin position="510"/>
        <end position="567"/>
    </location>
</feature>
<evidence type="ECO:0000256" key="1">
    <source>
        <dbReference type="ARBA" id="ARBA00004479"/>
    </source>
</evidence>
<dbReference type="PROSITE" id="PS01187">
    <property type="entry name" value="EGF_CA"/>
    <property type="match status" value="5"/>
</dbReference>
<feature type="domain" description="Protein kinase" evidence="18">
    <location>
        <begin position="952"/>
        <end position="1241"/>
    </location>
</feature>
<dbReference type="InterPro" id="IPR011009">
    <property type="entry name" value="Kinase-like_dom_sf"/>
</dbReference>
<dbReference type="PANTHER" id="PTHR24050">
    <property type="entry name" value="PA14 DOMAIN-CONTAINING PROTEIN"/>
    <property type="match status" value="1"/>
</dbReference>
<feature type="binding site" evidence="16">
    <location>
        <position position="987"/>
    </location>
    <ligand>
        <name>ATP</name>
        <dbReference type="ChEBI" id="CHEBI:30616"/>
    </ligand>
</feature>
<dbReference type="InterPro" id="IPR000152">
    <property type="entry name" value="EGF-type_Asp/Asn_hydroxyl_site"/>
</dbReference>
<dbReference type="FunFam" id="2.10.25.10:FF:000014">
    <property type="entry name" value="Latent-transforming growth factor beta-binding protein 3"/>
    <property type="match status" value="1"/>
</dbReference>
<feature type="domain" description="EGF-like" evidence="19">
    <location>
        <begin position="385"/>
        <end position="425"/>
    </location>
</feature>
<feature type="domain" description="EGF-like" evidence="19">
    <location>
        <begin position="685"/>
        <end position="725"/>
    </location>
</feature>
<evidence type="ECO:0000256" key="6">
    <source>
        <dbReference type="ARBA" id="ARBA00022729"/>
    </source>
</evidence>
<dbReference type="InterPro" id="IPR049883">
    <property type="entry name" value="NOTCH1_EGF-like"/>
</dbReference>
<dbReference type="Pfam" id="PF07714">
    <property type="entry name" value="PK_Tyr_Ser-Thr"/>
    <property type="match status" value="1"/>
</dbReference>
<dbReference type="FunFam" id="2.10.25.10:FF:000506">
    <property type="entry name" value="Adhesion G protein-coupled receptor E1"/>
    <property type="match status" value="1"/>
</dbReference>
<evidence type="ECO:0000313" key="22">
    <source>
        <dbReference type="Proteomes" id="UP000009022"/>
    </source>
</evidence>
<feature type="domain" description="EGF-like" evidence="19">
    <location>
        <begin position="469"/>
        <end position="508"/>
    </location>
</feature>
<dbReference type="InterPro" id="IPR000719">
    <property type="entry name" value="Prot_kinase_dom"/>
</dbReference>
<dbReference type="Proteomes" id="UP000009022">
    <property type="component" value="Unassembled WGS sequence"/>
</dbReference>
<keyword evidence="4 14" id="KW-0245">EGF-like domain</keyword>
<evidence type="ECO:0000256" key="13">
    <source>
        <dbReference type="ARBA" id="ARBA00023180"/>
    </source>
</evidence>
<feature type="domain" description="EGF-like" evidence="19">
    <location>
        <begin position="154"/>
        <end position="197"/>
    </location>
</feature>
<keyword evidence="15" id="KW-0768">Sushi</keyword>
<reference evidence="21 22" key="1">
    <citation type="journal article" date="2008" name="Nature">
        <title>The Trichoplax genome and the nature of placozoans.</title>
        <authorList>
            <person name="Srivastava M."/>
            <person name="Begovic E."/>
            <person name="Chapman J."/>
            <person name="Putnam N.H."/>
            <person name="Hellsten U."/>
            <person name="Kawashima T."/>
            <person name="Kuo A."/>
            <person name="Mitros T."/>
            <person name="Salamov A."/>
            <person name="Carpenter M.L."/>
            <person name="Signorovitch A.Y."/>
            <person name="Moreno M.A."/>
            <person name="Kamm K."/>
            <person name="Grimwood J."/>
            <person name="Schmutz J."/>
            <person name="Shapiro H."/>
            <person name="Grigoriev I.V."/>
            <person name="Buss L.W."/>
            <person name="Schierwater B."/>
            <person name="Dellaporta S.L."/>
            <person name="Rokhsar D.S."/>
        </authorList>
    </citation>
    <scope>NUCLEOTIDE SEQUENCE [LARGE SCALE GENOMIC DNA]</scope>
    <source>
        <strain evidence="21 22">Grell-BS-1999</strain>
    </source>
</reference>
<dbReference type="PROSITE" id="PS00107">
    <property type="entry name" value="PROTEIN_KINASE_ATP"/>
    <property type="match status" value="1"/>
</dbReference>
<dbReference type="Gene3D" id="2.10.70.10">
    <property type="entry name" value="Complement Module, domain 1"/>
    <property type="match status" value="3"/>
</dbReference>
<dbReference type="Pfam" id="PF00084">
    <property type="entry name" value="Sushi"/>
    <property type="match status" value="3"/>
</dbReference>
<dbReference type="GO" id="GO:0005524">
    <property type="term" value="F:ATP binding"/>
    <property type="evidence" value="ECO:0007669"/>
    <property type="project" value="UniProtKB-UniRule"/>
</dbReference>
<feature type="domain" description="Sushi" evidence="20">
    <location>
        <begin position="243"/>
        <end position="300"/>
    </location>
</feature>
<dbReference type="PROSITE" id="PS00010">
    <property type="entry name" value="ASX_HYDROXYL"/>
    <property type="match status" value="11"/>
</dbReference>
<evidence type="ECO:0000313" key="21">
    <source>
        <dbReference type="EMBL" id="EDV28693.1"/>
    </source>
</evidence>
<dbReference type="Pfam" id="PF07645">
    <property type="entry name" value="EGF_CA"/>
    <property type="match status" value="14"/>
</dbReference>
<evidence type="ECO:0000256" key="8">
    <source>
        <dbReference type="ARBA" id="ARBA00022741"/>
    </source>
</evidence>
<dbReference type="AlphaFoldDB" id="B3RL37"/>
<evidence type="ECO:0000256" key="11">
    <source>
        <dbReference type="ARBA" id="ARBA00023137"/>
    </source>
</evidence>
<dbReference type="InterPro" id="IPR017441">
    <property type="entry name" value="Protein_kinase_ATP_BS"/>
</dbReference>
<dbReference type="FunFam" id="2.10.25.10:FF:000653">
    <property type="entry name" value="Putative Fibrillin-1"/>
    <property type="match status" value="1"/>
</dbReference>
<dbReference type="GeneID" id="6749110"/>
<feature type="domain" description="EGF-like" evidence="19">
    <location>
        <begin position="606"/>
        <end position="644"/>
    </location>
</feature>
<evidence type="ECO:0000256" key="15">
    <source>
        <dbReference type="PROSITE-ProRule" id="PRU00302"/>
    </source>
</evidence>
<dbReference type="eggNOG" id="KOG1217">
    <property type="taxonomic scope" value="Eukaryota"/>
</dbReference>
<organism evidence="21 22">
    <name type="scientific">Trichoplax adhaerens</name>
    <name type="common">Trichoplax reptans</name>
    <dbReference type="NCBI Taxonomy" id="10228"/>
    <lineage>
        <taxon>Eukaryota</taxon>
        <taxon>Metazoa</taxon>
        <taxon>Placozoa</taxon>
        <taxon>Uniplacotomia</taxon>
        <taxon>Trichoplacea</taxon>
        <taxon>Trichoplacidae</taxon>
        <taxon>Trichoplax</taxon>
    </lineage>
</organism>
<evidence type="ECO:0000256" key="5">
    <source>
        <dbReference type="ARBA" id="ARBA00022679"/>
    </source>
</evidence>
<evidence type="ECO:0000259" key="20">
    <source>
        <dbReference type="PROSITE" id="PS50923"/>
    </source>
</evidence>
<keyword evidence="11" id="KW-0829">Tyrosine-protein kinase</keyword>
<dbReference type="SUPFAM" id="SSF57196">
    <property type="entry name" value="EGF/Laminin"/>
    <property type="match status" value="3"/>
</dbReference>
<dbReference type="SMART" id="SM00032">
    <property type="entry name" value="CCP"/>
    <property type="match status" value="3"/>
</dbReference>
<evidence type="ECO:0000256" key="7">
    <source>
        <dbReference type="ARBA" id="ARBA00022737"/>
    </source>
</evidence>
<keyword evidence="22" id="KW-1185">Reference proteome</keyword>
<dbReference type="SMART" id="SM00219">
    <property type="entry name" value="TyrKc"/>
    <property type="match status" value="1"/>
</dbReference>
<feature type="domain" description="EGF-like" evidence="19">
    <location>
        <begin position="342"/>
        <end position="384"/>
    </location>
</feature>
<evidence type="ECO:0000259" key="19">
    <source>
        <dbReference type="PROSITE" id="PS50026"/>
    </source>
</evidence>
<feature type="disulfide bond" evidence="15">
    <location>
        <begin position="38"/>
        <end position="65"/>
    </location>
</feature>
<gene>
    <name evidence="21" type="ORF">TRIADDRAFT_51865</name>
</gene>
<keyword evidence="7" id="KW-0677">Repeat</keyword>
<dbReference type="InterPro" id="IPR001245">
    <property type="entry name" value="Ser-Thr/Tyr_kinase_cat_dom"/>
</dbReference>
<dbReference type="GO" id="GO:0004713">
    <property type="term" value="F:protein tyrosine kinase activity"/>
    <property type="evidence" value="ECO:0007669"/>
    <property type="project" value="UniProtKB-KW"/>
</dbReference>
<evidence type="ECO:0008006" key="23">
    <source>
        <dbReference type="Google" id="ProtNLM"/>
    </source>
</evidence>
<dbReference type="eggNOG" id="KOG0200">
    <property type="taxonomic scope" value="Eukaryota"/>
</dbReference>
<dbReference type="KEGG" id="tad:TRIADDRAFT_51865"/>
<dbReference type="FunFam" id="2.10.25.10:FF:000038">
    <property type="entry name" value="Fibrillin 2"/>
    <property type="match status" value="8"/>
</dbReference>
<dbReference type="GO" id="GO:0005509">
    <property type="term" value="F:calcium ion binding"/>
    <property type="evidence" value="ECO:0007669"/>
    <property type="project" value="InterPro"/>
</dbReference>
<dbReference type="OrthoDB" id="4405280at2759"/>
<keyword evidence="9" id="KW-0418">Kinase</keyword>
<dbReference type="FunFam" id="1.10.510.10:FF:000554">
    <property type="entry name" value="Predicted protein"/>
    <property type="match status" value="1"/>
</dbReference>
<evidence type="ECO:0000256" key="16">
    <source>
        <dbReference type="PROSITE-ProRule" id="PRU10141"/>
    </source>
</evidence>
<dbReference type="Pfam" id="PF12947">
    <property type="entry name" value="EGF_3"/>
    <property type="match status" value="1"/>
</dbReference>
<keyword evidence="5" id="KW-0808">Transferase</keyword>
<dbReference type="SMART" id="SM00181">
    <property type="entry name" value="EGF"/>
    <property type="match status" value="14"/>
</dbReference>
<dbReference type="InterPro" id="IPR008266">
    <property type="entry name" value="Tyr_kinase_AS"/>
</dbReference>
<evidence type="ECO:0000256" key="17">
    <source>
        <dbReference type="SAM" id="Phobius"/>
    </source>
</evidence>